<evidence type="ECO:0000313" key="2">
    <source>
        <dbReference type="EMBL" id="SKA06521.1"/>
    </source>
</evidence>
<dbReference type="SMART" id="SM00382">
    <property type="entry name" value="AAA"/>
    <property type="match status" value="1"/>
</dbReference>
<evidence type="ECO:0000313" key="3">
    <source>
        <dbReference type="Proteomes" id="UP000189933"/>
    </source>
</evidence>
<sequence length="268" mass="30692">MEPVGSILQKRIRELGAYINKNKQPKEIKYKCELCQDRGIILLDDSTGKVCDCTGFQKERQDHLFRFLAEADWENFDLSFYRSDKIEPGSKLAYRQLAEQALSSARDFVNQVVQGCAGDGLVIYGPVGSGKTLLAACIARDLIRHGKNVVFLIVPELLDDIKATFYDDENGESKIMIQAKQAEILILDDLGAHNYSEWVRNKLYSIINYRLLNHLPTVVTTNFTLPELDKYIGERTTSRLVQMCKGVKLAVDLDIRYQIRRIKERKKR</sequence>
<evidence type="ECO:0000259" key="1">
    <source>
        <dbReference type="SMART" id="SM00382"/>
    </source>
</evidence>
<name>A0A1T4QSQ1_9FIRM</name>
<accession>A0A1T4QSQ1</accession>
<gene>
    <name evidence="2" type="ORF">SAMN02745885_01779</name>
</gene>
<dbReference type="PANTHER" id="PTHR30050">
    <property type="entry name" value="CHROMOSOMAL REPLICATION INITIATOR PROTEIN DNAA"/>
    <property type="match status" value="1"/>
</dbReference>
<dbReference type="InterPro" id="IPR002611">
    <property type="entry name" value="IstB_ATP-bd"/>
</dbReference>
<dbReference type="CDD" id="cd00009">
    <property type="entry name" value="AAA"/>
    <property type="match status" value="1"/>
</dbReference>
<keyword evidence="2" id="KW-0547">Nucleotide-binding</keyword>
<dbReference type="Gene3D" id="3.40.50.300">
    <property type="entry name" value="P-loop containing nucleotide triphosphate hydrolases"/>
    <property type="match status" value="1"/>
</dbReference>
<feature type="domain" description="AAA+ ATPase" evidence="1">
    <location>
        <begin position="117"/>
        <end position="247"/>
    </location>
</feature>
<dbReference type="GO" id="GO:0006260">
    <property type="term" value="P:DNA replication"/>
    <property type="evidence" value="ECO:0007669"/>
    <property type="project" value="TreeGrafter"/>
</dbReference>
<dbReference type="PANTHER" id="PTHR30050:SF4">
    <property type="entry name" value="ATP-BINDING PROTEIN RV3427C IN INSERTION SEQUENCE-RELATED"/>
    <property type="match status" value="1"/>
</dbReference>
<reference evidence="3" key="1">
    <citation type="submission" date="2017-02" db="EMBL/GenBank/DDBJ databases">
        <authorList>
            <person name="Varghese N."/>
            <person name="Submissions S."/>
        </authorList>
    </citation>
    <scope>NUCLEOTIDE SEQUENCE [LARGE SCALE GENOMIC DNA]</scope>
    <source>
        <strain evidence="3">DSM 16521</strain>
    </source>
</reference>
<dbReference type="InterPro" id="IPR003593">
    <property type="entry name" value="AAA+_ATPase"/>
</dbReference>
<keyword evidence="2" id="KW-0347">Helicase</keyword>
<organism evidence="2 3">
    <name type="scientific">Carboxydocella sporoproducens DSM 16521</name>
    <dbReference type="NCBI Taxonomy" id="1121270"/>
    <lineage>
        <taxon>Bacteria</taxon>
        <taxon>Bacillati</taxon>
        <taxon>Bacillota</taxon>
        <taxon>Clostridia</taxon>
        <taxon>Eubacteriales</taxon>
        <taxon>Clostridiales Family XVI. Incertae Sedis</taxon>
        <taxon>Carboxydocella</taxon>
    </lineage>
</organism>
<dbReference type="InterPro" id="IPR027417">
    <property type="entry name" value="P-loop_NTPase"/>
</dbReference>
<dbReference type="GO" id="GO:0005524">
    <property type="term" value="F:ATP binding"/>
    <property type="evidence" value="ECO:0007669"/>
    <property type="project" value="InterPro"/>
</dbReference>
<protein>
    <submittedName>
        <fullName evidence="2">Replicative DNA helicase loader DnaI</fullName>
    </submittedName>
</protein>
<proteinExistence type="predicted"/>
<dbReference type="GO" id="GO:0004386">
    <property type="term" value="F:helicase activity"/>
    <property type="evidence" value="ECO:0007669"/>
    <property type="project" value="UniProtKB-KW"/>
</dbReference>
<dbReference type="Pfam" id="PF01695">
    <property type="entry name" value="IstB_IS21"/>
    <property type="match status" value="1"/>
</dbReference>
<keyword evidence="2" id="KW-0067">ATP-binding</keyword>
<dbReference type="EMBL" id="FUXM01000021">
    <property type="protein sequence ID" value="SKA06521.1"/>
    <property type="molecule type" value="Genomic_DNA"/>
</dbReference>
<keyword evidence="3" id="KW-1185">Reference proteome</keyword>
<dbReference type="RefSeq" id="WP_078665821.1">
    <property type="nucleotide sequence ID" value="NZ_FUXM01000021.1"/>
</dbReference>
<keyword evidence="2" id="KW-0378">Hydrolase</keyword>
<dbReference type="AlphaFoldDB" id="A0A1T4QSQ1"/>
<dbReference type="OrthoDB" id="9776217at2"/>
<dbReference type="SUPFAM" id="SSF52540">
    <property type="entry name" value="P-loop containing nucleoside triphosphate hydrolases"/>
    <property type="match status" value="1"/>
</dbReference>
<dbReference type="Proteomes" id="UP000189933">
    <property type="component" value="Unassembled WGS sequence"/>
</dbReference>